<evidence type="ECO:0000256" key="8">
    <source>
        <dbReference type="ARBA" id="ARBA00023246"/>
    </source>
</evidence>
<feature type="region of interest" description="Disordered" evidence="10">
    <location>
        <begin position="206"/>
        <end position="226"/>
    </location>
</feature>
<dbReference type="GO" id="GO:0008083">
    <property type="term" value="F:growth factor activity"/>
    <property type="evidence" value="ECO:0007669"/>
    <property type="project" value="UniProtKB-KW"/>
</dbReference>
<gene>
    <name evidence="11" type="ORF">P4O66_006735</name>
</gene>
<dbReference type="PRINTS" id="PR00262">
    <property type="entry name" value="IL1HBGF"/>
</dbReference>
<reference evidence="11" key="1">
    <citation type="submission" date="2023-03" db="EMBL/GenBank/DDBJ databases">
        <title>Electrophorus voltai genome.</title>
        <authorList>
            <person name="Bian C."/>
        </authorList>
    </citation>
    <scope>NUCLEOTIDE SEQUENCE</scope>
    <source>
        <strain evidence="11">CB-2022</strain>
        <tissue evidence="11">Muscle</tissue>
    </source>
</reference>
<dbReference type="InterPro" id="IPR002209">
    <property type="entry name" value="Fibroblast_GF_fam"/>
</dbReference>
<keyword evidence="12" id="KW-1185">Reference proteome</keyword>
<dbReference type="InterPro" id="IPR008996">
    <property type="entry name" value="IL1/FGF"/>
</dbReference>
<evidence type="ECO:0000256" key="5">
    <source>
        <dbReference type="ARBA" id="ARBA00022729"/>
    </source>
</evidence>
<feature type="compositionally biased region" description="Low complexity" evidence="10">
    <location>
        <begin position="330"/>
        <end position="339"/>
    </location>
</feature>
<evidence type="ECO:0000256" key="1">
    <source>
        <dbReference type="ARBA" id="ARBA00004613"/>
    </source>
</evidence>
<dbReference type="PROSITE" id="PS00247">
    <property type="entry name" value="HBGF_FGF"/>
    <property type="match status" value="2"/>
</dbReference>
<keyword evidence="7" id="KW-0339">Growth factor</keyword>
<dbReference type="CDD" id="cd23315">
    <property type="entry name" value="beta-trefoil_FGF3"/>
    <property type="match status" value="1"/>
</dbReference>
<dbReference type="AlphaFoldDB" id="A0AAD8ZFS7"/>
<dbReference type="Pfam" id="PF00167">
    <property type="entry name" value="FGF"/>
    <property type="match status" value="2"/>
</dbReference>
<evidence type="ECO:0000256" key="7">
    <source>
        <dbReference type="ARBA" id="ARBA00023030"/>
    </source>
</evidence>
<evidence type="ECO:0000256" key="3">
    <source>
        <dbReference type="ARBA" id="ARBA00022473"/>
    </source>
</evidence>
<sequence>MYETHQQDNTNLKAGIWKVDDTGERLRYSCGSGPASLRLKRWRTGPGTNQSCLAREILSAMKGLGLAEWATRSRGGAADQRRSRGDEQQPTCATHSPESGHRNRRQTARPDTSGQKLRKTWPVMFHDIAVCGQRRQKNAHGAIPGKCYFFDGTPSASSLYSCEILPISGHATMVIIQLLLLLSFLDTSVQESLAVRVARTPRAPCARGQACDPRQRRDAGGRGGVYEHLGGAPRRRKLYCATKYHLQIHPNGKIDGSLEEDNPFSILEITAVDVGVVAIRGLFSGRYLAMNEKGRLYASEVFNKECEFLERIHELGYNTYASRHHSTTQPPSVGPSRGGSSKRRALARKQWYVSINGKGRPRRGFKTRSTDKASLFLPRVLGNKDHEMVRLLQSKQHQAGSRQAHVGRAERRRRGHRGGKGPSRRADTHRAEPVLLPETSPDSELGTELEIGTLERTYPSERDFVSLNRVICSFFYEMTVQSALLPILVLGLITSSVRCAPLPGRQSGPEKRRWETLYSQSLARIPGEKRDINRDSDYLMGIKRLRRLYCNVGIGFHLQVLPDGRITGVHNENHYSLLEISPVERGVVTLFGVRSELFVAMNSKGKLHGSVQFTDECKFKEKLLANNYNAYESVAYPGMYIGLSKTGKTKKGNRVSTAMTVTHFLPRI</sequence>
<dbReference type="GO" id="GO:0005576">
    <property type="term" value="C:extracellular region"/>
    <property type="evidence" value="ECO:0007669"/>
    <property type="project" value="UniProtKB-SubCell"/>
</dbReference>
<dbReference type="EMBL" id="JAROKS010000012">
    <property type="protein sequence ID" value="KAK1798261.1"/>
    <property type="molecule type" value="Genomic_DNA"/>
</dbReference>
<dbReference type="Gene3D" id="2.80.10.50">
    <property type="match status" value="2"/>
</dbReference>
<evidence type="ECO:0000256" key="4">
    <source>
        <dbReference type="ARBA" id="ARBA00022525"/>
    </source>
</evidence>
<comment type="similarity">
    <text evidence="2 9">Belongs to the heparin-binding growth factors family.</text>
</comment>
<keyword evidence="8" id="KW-0497">Mitogen</keyword>
<keyword evidence="5" id="KW-0732">Signal</keyword>
<evidence type="ECO:0000256" key="6">
    <source>
        <dbReference type="ARBA" id="ARBA00022782"/>
    </source>
</evidence>
<keyword evidence="3" id="KW-0217">Developmental protein</keyword>
<name>A0AAD8ZFS7_9TELE</name>
<evidence type="ECO:0000313" key="11">
    <source>
        <dbReference type="EMBL" id="KAK1798261.1"/>
    </source>
</evidence>
<feature type="compositionally biased region" description="Polar residues" evidence="10">
    <location>
        <begin position="88"/>
        <end position="97"/>
    </location>
</feature>
<feature type="region of interest" description="Disordered" evidence="10">
    <location>
        <begin position="322"/>
        <end position="341"/>
    </location>
</feature>
<dbReference type="PANTHER" id="PTHR11486">
    <property type="entry name" value="FIBROBLAST GROWTH FACTOR"/>
    <property type="match status" value="1"/>
</dbReference>
<accession>A0AAD8ZFS7</accession>
<evidence type="ECO:0000256" key="2">
    <source>
        <dbReference type="ARBA" id="ARBA00007936"/>
    </source>
</evidence>
<feature type="region of interest" description="Disordered" evidence="10">
    <location>
        <begin position="393"/>
        <end position="448"/>
    </location>
</feature>
<evidence type="ECO:0000256" key="10">
    <source>
        <dbReference type="SAM" id="MobiDB-lite"/>
    </source>
</evidence>
<dbReference type="GO" id="GO:0051781">
    <property type="term" value="P:positive regulation of cell division"/>
    <property type="evidence" value="ECO:0007669"/>
    <property type="project" value="UniProtKB-KW"/>
</dbReference>
<keyword evidence="6" id="KW-0221">Differentiation</keyword>
<evidence type="ECO:0000313" key="12">
    <source>
        <dbReference type="Proteomes" id="UP001239994"/>
    </source>
</evidence>
<proteinExistence type="inferred from homology"/>
<dbReference type="SUPFAM" id="SSF50353">
    <property type="entry name" value="Cytokine"/>
    <property type="match status" value="2"/>
</dbReference>
<comment type="caution">
    <text evidence="11">The sequence shown here is derived from an EMBL/GenBank/DDBJ whole genome shotgun (WGS) entry which is preliminary data.</text>
</comment>
<keyword evidence="4" id="KW-0964">Secreted</keyword>
<dbReference type="GO" id="GO:0030154">
    <property type="term" value="P:cell differentiation"/>
    <property type="evidence" value="ECO:0007669"/>
    <property type="project" value="UniProtKB-KW"/>
</dbReference>
<dbReference type="Proteomes" id="UP001239994">
    <property type="component" value="Unassembled WGS sequence"/>
</dbReference>
<feature type="compositionally biased region" description="Basic residues" evidence="10">
    <location>
        <begin position="410"/>
        <end position="423"/>
    </location>
</feature>
<evidence type="ECO:0000256" key="9">
    <source>
        <dbReference type="RuleBase" id="RU049442"/>
    </source>
</evidence>
<comment type="subcellular location">
    <subcellularLocation>
        <location evidence="1">Secreted</location>
    </subcellularLocation>
</comment>
<protein>
    <recommendedName>
        <fullName evidence="9">Fibroblast growth factor</fullName>
        <shortName evidence="9">FGF</shortName>
    </recommendedName>
</protein>
<feature type="region of interest" description="Disordered" evidence="10">
    <location>
        <begin position="71"/>
        <end position="117"/>
    </location>
</feature>
<dbReference type="CDD" id="cd23316">
    <property type="entry name" value="beta-trefoil_FGF4"/>
    <property type="match status" value="1"/>
</dbReference>
<organism evidence="11 12">
    <name type="scientific">Electrophorus voltai</name>
    <dbReference type="NCBI Taxonomy" id="2609070"/>
    <lineage>
        <taxon>Eukaryota</taxon>
        <taxon>Metazoa</taxon>
        <taxon>Chordata</taxon>
        <taxon>Craniata</taxon>
        <taxon>Vertebrata</taxon>
        <taxon>Euteleostomi</taxon>
        <taxon>Actinopterygii</taxon>
        <taxon>Neopterygii</taxon>
        <taxon>Teleostei</taxon>
        <taxon>Ostariophysi</taxon>
        <taxon>Gymnotiformes</taxon>
        <taxon>Gymnotoidei</taxon>
        <taxon>Gymnotidae</taxon>
        <taxon>Electrophorus</taxon>
    </lineage>
</organism>
<dbReference type="SMART" id="SM00442">
    <property type="entry name" value="FGF"/>
    <property type="match status" value="2"/>
</dbReference>
<dbReference type="FunFam" id="2.80.10.50:FF:000033">
    <property type="entry name" value="Fibroblast growth factor"/>
    <property type="match status" value="1"/>
</dbReference>
<dbReference type="PRINTS" id="PR00263">
    <property type="entry name" value="HBGFFGF"/>
</dbReference>